<keyword evidence="2" id="KW-1003">Cell membrane</keyword>
<accession>A0A495VM94</accession>
<sequence>MHDQKNMDMSASKYKGHIAILTANIIWGLNSPISKTVLNSGDISPFALTTFRMVGAAAAFWLVSLFTKRENVPPKDLAMLFFAALCGIVFNQGVFIFGLSMTSPIDASIVSTTAPIITMIIAAFYLKEPITNKKVSGIFLGAVGALMLIISGQSTNVSSGENKIAGDLLCLFAQASVATYFVIFKDLISRYSPITLMKWMFMYASMCYIPFSYHDIATIQYEELPVSLYSEIAFVVLAATFLSYMFIPIAQKTLRPTVISMYNYVQPIVASLIAIIVGLDTFTLVKAIAITLVFVGVYVVTQSKSKAQMDAEKIQKEKERESI</sequence>
<feature type="domain" description="EamA" evidence="7">
    <location>
        <begin position="15"/>
        <end position="149"/>
    </location>
</feature>
<comment type="subcellular location">
    <subcellularLocation>
        <location evidence="1">Cell membrane</location>
        <topology evidence="1">Multi-pass membrane protein</topology>
    </subcellularLocation>
</comment>
<dbReference type="Pfam" id="PF00892">
    <property type="entry name" value="EamA"/>
    <property type="match status" value="2"/>
</dbReference>
<dbReference type="PANTHER" id="PTHR32322:SF18">
    <property type="entry name" value="S-ADENOSYLMETHIONINE_S-ADENOSYLHOMOCYSTEINE TRANSPORTER"/>
    <property type="match status" value="1"/>
</dbReference>
<gene>
    <name evidence="8" type="ORF">BC742_2061</name>
</gene>
<dbReference type="InterPro" id="IPR050638">
    <property type="entry name" value="AA-Vitamin_Transporters"/>
</dbReference>
<proteinExistence type="predicted"/>
<name>A0A495VM94_9BACT</name>
<dbReference type="GO" id="GO:0005886">
    <property type="term" value="C:plasma membrane"/>
    <property type="evidence" value="ECO:0007669"/>
    <property type="project" value="UniProtKB-SubCell"/>
</dbReference>
<dbReference type="InterPro" id="IPR000620">
    <property type="entry name" value="EamA_dom"/>
</dbReference>
<dbReference type="EMBL" id="RBXN01000007">
    <property type="protein sequence ID" value="RKT50521.1"/>
    <property type="molecule type" value="Genomic_DNA"/>
</dbReference>
<evidence type="ECO:0000256" key="5">
    <source>
        <dbReference type="ARBA" id="ARBA00023136"/>
    </source>
</evidence>
<comment type="caution">
    <text evidence="8">The sequence shown here is derived from an EMBL/GenBank/DDBJ whole genome shotgun (WGS) entry which is preliminary data.</text>
</comment>
<dbReference type="Proteomes" id="UP000269493">
    <property type="component" value="Unassembled WGS sequence"/>
</dbReference>
<dbReference type="SUPFAM" id="SSF103481">
    <property type="entry name" value="Multidrug resistance efflux transporter EmrE"/>
    <property type="match status" value="2"/>
</dbReference>
<evidence type="ECO:0000256" key="1">
    <source>
        <dbReference type="ARBA" id="ARBA00004651"/>
    </source>
</evidence>
<reference evidence="8 9" key="1">
    <citation type="submission" date="2018-10" db="EMBL/GenBank/DDBJ databases">
        <title>Genomic Encyclopedia of Archaeal and Bacterial Type Strains, Phase II (KMG-II): from individual species to whole genera.</title>
        <authorList>
            <person name="Goeker M."/>
        </authorList>
    </citation>
    <scope>NUCLEOTIDE SEQUENCE [LARGE SCALE GENOMIC DNA]</scope>
    <source>
        <strain evidence="8 9">NSB1</strain>
    </source>
</reference>
<keyword evidence="9" id="KW-1185">Reference proteome</keyword>
<dbReference type="AlphaFoldDB" id="A0A495VM94"/>
<keyword evidence="5 6" id="KW-0472">Membrane</keyword>
<feature type="transmembrane region" description="Helical" evidence="6">
    <location>
        <begin position="164"/>
        <end position="184"/>
    </location>
</feature>
<evidence type="ECO:0000256" key="4">
    <source>
        <dbReference type="ARBA" id="ARBA00022989"/>
    </source>
</evidence>
<evidence type="ECO:0000259" key="7">
    <source>
        <dbReference type="Pfam" id="PF00892"/>
    </source>
</evidence>
<protein>
    <submittedName>
        <fullName evidence="8">Drug/metabolite transporter (DMT)-like permease</fullName>
    </submittedName>
</protein>
<feature type="transmembrane region" description="Helical" evidence="6">
    <location>
        <begin position="259"/>
        <end position="277"/>
    </location>
</feature>
<evidence type="ECO:0000313" key="8">
    <source>
        <dbReference type="EMBL" id="RKT50521.1"/>
    </source>
</evidence>
<feature type="transmembrane region" description="Helical" evidence="6">
    <location>
        <begin position="49"/>
        <end position="67"/>
    </location>
</feature>
<evidence type="ECO:0000256" key="6">
    <source>
        <dbReference type="SAM" id="Phobius"/>
    </source>
</evidence>
<keyword evidence="4 6" id="KW-1133">Transmembrane helix</keyword>
<feature type="transmembrane region" description="Helical" evidence="6">
    <location>
        <begin position="226"/>
        <end position="247"/>
    </location>
</feature>
<dbReference type="InterPro" id="IPR037185">
    <property type="entry name" value="EmrE-like"/>
</dbReference>
<feature type="transmembrane region" description="Helical" evidence="6">
    <location>
        <begin position="79"/>
        <end position="101"/>
    </location>
</feature>
<feature type="transmembrane region" description="Helical" evidence="6">
    <location>
        <begin position="135"/>
        <end position="152"/>
    </location>
</feature>
<feature type="transmembrane region" description="Helical" evidence="6">
    <location>
        <begin position="196"/>
        <end position="214"/>
    </location>
</feature>
<evidence type="ECO:0000256" key="3">
    <source>
        <dbReference type="ARBA" id="ARBA00022692"/>
    </source>
</evidence>
<evidence type="ECO:0000313" key="9">
    <source>
        <dbReference type="Proteomes" id="UP000269493"/>
    </source>
</evidence>
<evidence type="ECO:0000256" key="2">
    <source>
        <dbReference type="ARBA" id="ARBA00022475"/>
    </source>
</evidence>
<dbReference type="PANTHER" id="PTHR32322">
    <property type="entry name" value="INNER MEMBRANE TRANSPORTER"/>
    <property type="match status" value="1"/>
</dbReference>
<organism evidence="8 9">
    <name type="scientific">Coprobacter fastidiosus NSB1 = JCM 33896</name>
    <dbReference type="NCBI Taxonomy" id="1349822"/>
    <lineage>
        <taxon>Bacteria</taxon>
        <taxon>Pseudomonadati</taxon>
        <taxon>Bacteroidota</taxon>
        <taxon>Bacteroidia</taxon>
        <taxon>Bacteroidales</taxon>
        <taxon>Barnesiellaceae</taxon>
        <taxon>Coprobacter</taxon>
    </lineage>
</organism>
<feature type="transmembrane region" description="Helical" evidence="6">
    <location>
        <begin position="283"/>
        <end position="301"/>
    </location>
</feature>
<feature type="domain" description="EamA" evidence="7">
    <location>
        <begin position="165"/>
        <end position="301"/>
    </location>
</feature>
<feature type="transmembrane region" description="Helical" evidence="6">
    <location>
        <begin position="107"/>
        <end position="126"/>
    </location>
</feature>
<keyword evidence="3 6" id="KW-0812">Transmembrane</keyword>